<evidence type="ECO:0000256" key="6">
    <source>
        <dbReference type="ARBA" id="ARBA00022694"/>
    </source>
</evidence>
<dbReference type="GO" id="GO:0005524">
    <property type="term" value="F:ATP binding"/>
    <property type="evidence" value="ECO:0007669"/>
    <property type="project" value="UniProtKB-KW"/>
</dbReference>
<feature type="domain" description="YrdC-like" evidence="12">
    <location>
        <begin position="3"/>
        <end position="187"/>
    </location>
</feature>
<evidence type="ECO:0000256" key="9">
    <source>
        <dbReference type="ARBA" id="ARBA00022840"/>
    </source>
</evidence>
<evidence type="ECO:0000313" key="14">
    <source>
        <dbReference type="Proteomes" id="UP000176639"/>
    </source>
</evidence>
<evidence type="ECO:0000256" key="7">
    <source>
        <dbReference type="ARBA" id="ARBA00022695"/>
    </source>
</evidence>
<keyword evidence="9" id="KW-0067">ATP-binding</keyword>
<dbReference type="Pfam" id="PF01300">
    <property type="entry name" value="Sua5_yciO_yrdC"/>
    <property type="match status" value="1"/>
</dbReference>
<evidence type="ECO:0000256" key="1">
    <source>
        <dbReference type="ARBA" id="ARBA00004496"/>
    </source>
</evidence>
<protein>
    <recommendedName>
        <fullName evidence="10">L-threonylcarbamoyladenylate synthase</fullName>
        <ecNumber evidence="3">2.7.7.87</ecNumber>
    </recommendedName>
    <alternativeName>
        <fullName evidence="10">L-threonylcarbamoyladenylate synthase</fullName>
    </alternativeName>
</protein>
<sequence length="194" mass="21248">MEEISQKEIVSTLKRAGIGVLPTDTLYGVVGSALSKKAVARIYKVRKRDLKKPLIILIHSISDLALFDIVLNSKEKKTLAGIWPGKVSVLLSCAHKRFTYLHRGTNMLAFRVPADVVLRTLLKKTGPLVAPSANREGMLPAQTIGDALRYFGEHVDFYSDGGKRGGKPSTLIAFENGVPVIKRIGAVRIKTIMI</sequence>
<evidence type="ECO:0000256" key="5">
    <source>
        <dbReference type="ARBA" id="ARBA00022679"/>
    </source>
</evidence>
<dbReference type="EC" id="2.7.7.87" evidence="3"/>
<comment type="caution">
    <text evidence="13">The sequence shown here is derived from an EMBL/GenBank/DDBJ whole genome shotgun (WGS) entry which is preliminary data.</text>
</comment>
<dbReference type="Proteomes" id="UP000176639">
    <property type="component" value="Unassembled WGS sequence"/>
</dbReference>
<keyword evidence="8" id="KW-0547">Nucleotide-binding</keyword>
<dbReference type="EMBL" id="MEYI01000048">
    <property type="protein sequence ID" value="OGD23229.1"/>
    <property type="molecule type" value="Genomic_DNA"/>
</dbReference>
<evidence type="ECO:0000256" key="2">
    <source>
        <dbReference type="ARBA" id="ARBA00007663"/>
    </source>
</evidence>
<dbReference type="InterPro" id="IPR006070">
    <property type="entry name" value="Sua5-like_dom"/>
</dbReference>
<comment type="similarity">
    <text evidence="2">Belongs to the SUA5 family.</text>
</comment>
<keyword evidence="6" id="KW-0819">tRNA processing</keyword>
<name>A0A1F5AY03_9BACT</name>
<evidence type="ECO:0000256" key="3">
    <source>
        <dbReference type="ARBA" id="ARBA00012584"/>
    </source>
</evidence>
<proteinExistence type="inferred from homology"/>
<evidence type="ECO:0000256" key="10">
    <source>
        <dbReference type="ARBA" id="ARBA00029774"/>
    </source>
</evidence>
<organism evidence="13 14">
    <name type="scientific">Candidatus Azambacteria bacterium RBG_16_47_10</name>
    <dbReference type="NCBI Taxonomy" id="1797292"/>
    <lineage>
        <taxon>Bacteria</taxon>
        <taxon>Candidatus Azamiibacteriota</taxon>
    </lineage>
</organism>
<dbReference type="GO" id="GO:0008033">
    <property type="term" value="P:tRNA processing"/>
    <property type="evidence" value="ECO:0007669"/>
    <property type="project" value="UniProtKB-KW"/>
</dbReference>
<gene>
    <name evidence="13" type="ORF">A2Z10_03795</name>
</gene>
<comment type="catalytic activity">
    <reaction evidence="11">
        <text>L-threonine + hydrogencarbonate + ATP = L-threonylcarbamoyladenylate + diphosphate + H2O</text>
        <dbReference type="Rhea" id="RHEA:36407"/>
        <dbReference type="ChEBI" id="CHEBI:15377"/>
        <dbReference type="ChEBI" id="CHEBI:17544"/>
        <dbReference type="ChEBI" id="CHEBI:30616"/>
        <dbReference type="ChEBI" id="CHEBI:33019"/>
        <dbReference type="ChEBI" id="CHEBI:57926"/>
        <dbReference type="ChEBI" id="CHEBI:73682"/>
        <dbReference type="EC" id="2.7.7.87"/>
    </reaction>
</comment>
<keyword evidence="7" id="KW-0548">Nucleotidyltransferase</keyword>
<dbReference type="GO" id="GO:0005737">
    <property type="term" value="C:cytoplasm"/>
    <property type="evidence" value="ECO:0007669"/>
    <property type="project" value="UniProtKB-SubCell"/>
</dbReference>
<dbReference type="PROSITE" id="PS51163">
    <property type="entry name" value="YRDC"/>
    <property type="match status" value="1"/>
</dbReference>
<dbReference type="InterPro" id="IPR050156">
    <property type="entry name" value="TC-AMP_synthase_SUA5"/>
</dbReference>
<evidence type="ECO:0000256" key="4">
    <source>
        <dbReference type="ARBA" id="ARBA00022490"/>
    </source>
</evidence>
<dbReference type="PANTHER" id="PTHR17490:SF16">
    <property type="entry name" value="THREONYLCARBAMOYL-AMP SYNTHASE"/>
    <property type="match status" value="1"/>
</dbReference>
<dbReference type="SUPFAM" id="SSF55821">
    <property type="entry name" value="YrdC/RibB"/>
    <property type="match status" value="1"/>
</dbReference>
<comment type="subcellular location">
    <subcellularLocation>
        <location evidence="1">Cytoplasm</location>
    </subcellularLocation>
</comment>
<accession>A0A1F5AY03</accession>
<dbReference type="GO" id="GO:0061710">
    <property type="term" value="F:L-threonylcarbamoyladenylate synthase"/>
    <property type="evidence" value="ECO:0007669"/>
    <property type="project" value="UniProtKB-EC"/>
</dbReference>
<dbReference type="PANTHER" id="PTHR17490">
    <property type="entry name" value="SUA5"/>
    <property type="match status" value="1"/>
</dbReference>
<dbReference type="NCBIfam" id="TIGR00057">
    <property type="entry name" value="L-threonylcarbamoyladenylate synthase"/>
    <property type="match status" value="1"/>
</dbReference>
<evidence type="ECO:0000259" key="12">
    <source>
        <dbReference type="PROSITE" id="PS51163"/>
    </source>
</evidence>
<evidence type="ECO:0000256" key="8">
    <source>
        <dbReference type="ARBA" id="ARBA00022741"/>
    </source>
</evidence>
<dbReference type="AlphaFoldDB" id="A0A1F5AY03"/>
<keyword evidence="5" id="KW-0808">Transferase</keyword>
<evidence type="ECO:0000256" key="11">
    <source>
        <dbReference type="ARBA" id="ARBA00048366"/>
    </source>
</evidence>
<dbReference type="GO" id="GO:0000049">
    <property type="term" value="F:tRNA binding"/>
    <property type="evidence" value="ECO:0007669"/>
    <property type="project" value="TreeGrafter"/>
</dbReference>
<dbReference type="GO" id="GO:0006450">
    <property type="term" value="P:regulation of translational fidelity"/>
    <property type="evidence" value="ECO:0007669"/>
    <property type="project" value="TreeGrafter"/>
</dbReference>
<dbReference type="GO" id="GO:0003725">
    <property type="term" value="F:double-stranded RNA binding"/>
    <property type="evidence" value="ECO:0007669"/>
    <property type="project" value="InterPro"/>
</dbReference>
<dbReference type="InterPro" id="IPR017945">
    <property type="entry name" value="DHBP_synth_RibB-like_a/b_dom"/>
</dbReference>
<reference evidence="13 14" key="1">
    <citation type="journal article" date="2016" name="Nat. Commun.">
        <title>Thousands of microbial genomes shed light on interconnected biogeochemical processes in an aquifer system.</title>
        <authorList>
            <person name="Anantharaman K."/>
            <person name="Brown C.T."/>
            <person name="Hug L.A."/>
            <person name="Sharon I."/>
            <person name="Castelle C.J."/>
            <person name="Probst A.J."/>
            <person name="Thomas B.C."/>
            <person name="Singh A."/>
            <person name="Wilkins M.J."/>
            <person name="Karaoz U."/>
            <person name="Brodie E.L."/>
            <person name="Williams K.H."/>
            <person name="Hubbard S.S."/>
            <person name="Banfield J.F."/>
        </authorList>
    </citation>
    <scope>NUCLEOTIDE SEQUENCE [LARGE SCALE GENOMIC DNA]</scope>
</reference>
<keyword evidence="4" id="KW-0963">Cytoplasm</keyword>
<evidence type="ECO:0000313" key="13">
    <source>
        <dbReference type="EMBL" id="OGD23229.1"/>
    </source>
</evidence>
<dbReference type="Gene3D" id="3.90.870.10">
    <property type="entry name" value="DHBP synthase"/>
    <property type="match status" value="1"/>
</dbReference>